<evidence type="ECO:0000256" key="1">
    <source>
        <dbReference type="ARBA" id="ARBA00009199"/>
    </source>
</evidence>
<dbReference type="PANTHER" id="PTHR11895:SF7">
    <property type="entry name" value="GLUTAMYL-TRNA(GLN) AMIDOTRANSFERASE SUBUNIT A, MITOCHONDRIAL"/>
    <property type="match status" value="1"/>
</dbReference>
<dbReference type="AlphaFoldDB" id="A0A8J3WA42"/>
<proteinExistence type="inferred from homology"/>
<comment type="similarity">
    <text evidence="1">Belongs to the amidase family.</text>
</comment>
<gene>
    <name evidence="3" type="ORF">Plo01_78510</name>
</gene>
<dbReference type="InterPro" id="IPR036928">
    <property type="entry name" value="AS_sf"/>
</dbReference>
<keyword evidence="4" id="KW-1185">Reference proteome</keyword>
<protein>
    <submittedName>
        <fullName evidence="3">Amidase</fullName>
    </submittedName>
</protein>
<dbReference type="SUPFAM" id="SSF75304">
    <property type="entry name" value="Amidase signature (AS) enzymes"/>
    <property type="match status" value="1"/>
</dbReference>
<dbReference type="InterPro" id="IPR000120">
    <property type="entry name" value="Amidase"/>
</dbReference>
<sequence length="472" mass="49570">MEIHEYAKYDAVGLRTLIGAGDVTAGEVEAAARQALAVTNERVNGLALPVFTPALDRAEDGPFAGVPFLIKDHGPVAAGVPFFLGSRSLPGIVADHDTDLMARFRAAGLVTLGLTTSPEMCVSFSTEPVRFGPARNPWDLDRGAGGSSGGAAALVAAGAVPVAHASDGAGSIRVPASCCGLVGLKPSRGRVTCGPDLGEPMLGMAYEFALTRTVRDAAHLLDAVCGPGVGDKYTAPPPRRPYAEEIEAGPGRLRVAVTTEAWPGTPVDAEVAAAAVRTGHVLERAGHLVSADSPRVDWDAVMQSWVLEGVAISSTLLLAPREPDPAMMEAVSRQFLKAAREYTAMDMMAAFNAQNRVTRSVSAFLTEYDLLVTPTLGRLPAPHGTLRQDDPGHTLTSWLESLYGYGPFTVVFNVTGQPAISLPLGWSESGLPIGVQIAAAHGREDLLFQVAAQLEQAMPWRDRTPPVFAGLS</sequence>
<dbReference type="PROSITE" id="PS00571">
    <property type="entry name" value="AMIDASES"/>
    <property type="match status" value="1"/>
</dbReference>
<feature type="domain" description="Amidase" evidence="2">
    <location>
        <begin position="58"/>
        <end position="447"/>
    </location>
</feature>
<comment type="caution">
    <text evidence="3">The sequence shown here is derived from an EMBL/GenBank/DDBJ whole genome shotgun (WGS) entry which is preliminary data.</text>
</comment>
<dbReference type="Pfam" id="PF01425">
    <property type="entry name" value="Amidase"/>
    <property type="match status" value="1"/>
</dbReference>
<dbReference type="GO" id="GO:0003824">
    <property type="term" value="F:catalytic activity"/>
    <property type="evidence" value="ECO:0007669"/>
    <property type="project" value="InterPro"/>
</dbReference>
<evidence type="ECO:0000259" key="2">
    <source>
        <dbReference type="Pfam" id="PF01425"/>
    </source>
</evidence>
<dbReference type="Gene3D" id="3.90.1300.10">
    <property type="entry name" value="Amidase signature (AS) domain"/>
    <property type="match status" value="1"/>
</dbReference>
<evidence type="ECO:0000313" key="3">
    <source>
        <dbReference type="EMBL" id="GIH81422.1"/>
    </source>
</evidence>
<dbReference type="InterPro" id="IPR023631">
    <property type="entry name" value="Amidase_dom"/>
</dbReference>
<organism evidence="3 4">
    <name type="scientific">Planobispora longispora</name>
    <dbReference type="NCBI Taxonomy" id="28887"/>
    <lineage>
        <taxon>Bacteria</taxon>
        <taxon>Bacillati</taxon>
        <taxon>Actinomycetota</taxon>
        <taxon>Actinomycetes</taxon>
        <taxon>Streptosporangiales</taxon>
        <taxon>Streptosporangiaceae</taxon>
        <taxon>Planobispora</taxon>
    </lineage>
</organism>
<reference evidence="3 4" key="1">
    <citation type="submission" date="2021-01" db="EMBL/GenBank/DDBJ databases">
        <title>Whole genome shotgun sequence of Planobispora longispora NBRC 13918.</title>
        <authorList>
            <person name="Komaki H."/>
            <person name="Tamura T."/>
        </authorList>
    </citation>
    <scope>NUCLEOTIDE SEQUENCE [LARGE SCALE GENOMIC DNA]</scope>
    <source>
        <strain evidence="3 4">NBRC 13918</strain>
    </source>
</reference>
<name>A0A8J3WA42_9ACTN</name>
<dbReference type="RefSeq" id="WP_203895810.1">
    <property type="nucleotide sequence ID" value="NZ_BOOH01000076.1"/>
</dbReference>
<dbReference type="Proteomes" id="UP000616724">
    <property type="component" value="Unassembled WGS sequence"/>
</dbReference>
<evidence type="ECO:0000313" key="4">
    <source>
        <dbReference type="Proteomes" id="UP000616724"/>
    </source>
</evidence>
<dbReference type="PANTHER" id="PTHR11895">
    <property type="entry name" value="TRANSAMIDASE"/>
    <property type="match status" value="1"/>
</dbReference>
<dbReference type="EMBL" id="BOOH01000076">
    <property type="protein sequence ID" value="GIH81422.1"/>
    <property type="molecule type" value="Genomic_DNA"/>
</dbReference>
<dbReference type="InterPro" id="IPR020556">
    <property type="entry name" value="Amidase_CS"/>
</dbReference>
<accession>A0A8J3WA42</accession>